<organism evidence="2 3">
    <name type="scientific">Scleroderma citrinum Foug A</name>
    <dbReference type="NCBI Taxonomy" id="1036808"/>
    <lineage>
        <taxon>Eukaryota</taxon>
        <taxon>Fungi</taxon>
        <taxon>Dikarya</taxon>
        <taxon>Basidiomycota</taxon>
        <taxon>Agaricomycotina</taxon>
        <taxon>Agaricomycetes</taxon>
        <taxon>Agaricomycetidae</taxon>
        <taxon>Boletales</taxon>
        <taxon>Sclerodermatineae</taxon>
        <taxon>Sclerodermataceae</taxon>
        <taxon>Scleroderma</taxon>
    </lineage>
</organism>
<accession>A0A0C3E138</accession>
<dbReference type="AlphaFoldDB" id="A0A0C3E138"/>
<dbReference type="Proteomes" id="UP000053989">
    <property type="component" value="Unassembled WGS sequence"/>
</dbReference>
<keyword evidence="3" id="KW-1185">Reference proteome</keyword>
<name>A0A0C3E138_9AGAM</name>
<evidence type="ECO:0000256" key="1">
    <source>
        <dbReference type="SAM" id="MobiDB-lite"/>
    </source>
</evidence>
<evidence type="ECO:0000313" key="3">
    <source>
        <dbReference type="Proteomes" id="UP000053989"/>
    </source>
</evidence>
<proteinExistence type="predicted"/>
<evidence type="ECO:0000313" key="2">
    <source>
        <dbReference type="EMBL" id="KIM66500.1"/>
    </source>
</evidence>
<reference evidence="3" key="2">
    <citation type="submission" date="2015-01" db="EMBL/GenBank/DDBJ databases">
        <title>Evolutionary Origins and Diversification of the Mycorrhizal Mutualists.</title>
        <authorList>
            <consortium name="DOE Joint Genome Institute"/>
            <consortium name="Mycorrhizal Genomics Consortium"/>
            <person name="Kohler A."/>
            <person name="Kuo A."/>
            <person name="Nagy L.G."/>
            <person name="Floudas D."/>
            <person name="Copeland A."/>
            <person name="Barry K.W."/>
            <person name="Cichocki N."/>
            <person name="Veneault-Fourrey C."/>
            <person name="LaButti K."/>
            <person name="Lindquist E.A."/>
            <person name="Lipzen A."/>
            <person name="Lundell T."/>
            <person name="Morin E."/>
            <person name="Murat C."/>
            <person name="Riley R."/>
            <person name="Ohm R."/>
            <person name="Sun H."/>
            <person name="Tunlid A."/>
            <person name="Henrissat B."/>
            <person name="Grigoriev I.V."/>
            <person name="Hibbett D.S."/>
            <person name="Martin F."/>
        </authorList>
    </citation>
    <scope>NUCLEOTIDE SEQUENCE [LARGE SCALE GENOMIC DNA]</scope>
    <source>
        <strain evidence="3">Foug A</strain>
    </source>
</reference>
<dbReference type="HOGENOM" id="CLU_179503_0_0_1"/>
<dbReference type="InParanoid" id="A0A0C3E138"/>
<dbReference type="EMBL" id="KN822017">
    <property type="protein sequence ID" value="KIM66500.1"/>
    <property type="molecule type" value="Genomic_DNA"/>
</dbReference>
<feature type="region of interest" description="Disordered" evidence="1">
    <location>
        <begin position="34"/>
        <end position="55"/>
    </location>
</feature>
<gene>
    <name evidence="2" type="ORF">SCLCIDRAFT_1211245</name>
</gene>
<sequence>MYDTHSCTRSTCSHNSQRRYVPDVERVLVVVRDIEGDDGNGERSGMDSTMSTGDVDSIRVEEALLAVEVSMCRNRRLQDENLSVTSGPPIQCAERSYIDVRR</sequence>
<protein>
    <submittedName>
        <fullName evidence="2">Uncharacterized protein</fullName>
    </submittedName>
</protein>
<reference evidence="2 3" key="1">
    <citation type="submission" date="2014-04" db="EMBL/GenBank/DDBJ databases">
        <authorList>
            <consortium name="DOE Joint Genome Institute"/>
            <person name="Kuo A."/>
            <person name="Kohler A."/>
            <person name="Nagy L.G."/>
            <person name="Floudas D."/>
            <person name="Copeland A."/>
            <person name="Barry K.W."/>
            <person name="Cichocki N."/>
            <person name="Veneault-Fourrey C."/>
            <person name="LaButti K."/>
            <person name="Lindquist E.A."/>
            <person name="Lipzen A."/>
            <person name="Lundell T."/>
            <person name="Morin E."/>
            <person name="Murat C."/>
            <person name="Sun H."/>
            <person name="Tunlid A."/>
            <person name="Henrissat B."/>
            <person name="Grigoriev I.V."/>
            <person name="Hibbett D.S."/>
            <person name="Martin F."/>
            <person name="Nordberg H.P."/>
            <person name="Cantor M.N."/>
            <person name="Hua S.X."/>
        </authorList>
    </citation>
    <scope>NUCLEOTIDE SEQUENCE [LARGE SCALE GENOMIC DNA]</scope>
    <source>
        <strain evidence="2 3">Foug A</strain>
    </source>
</reference>